<feature type="transmembrane region" description="Helical" evidence="1">
    <location>
        <begin position="6"/>
        <end position="28"/>
    </location>
</feature>
<dbReference type="KEGG" id="tso:IZ6_21350"/>
<feature type="transmembrane region" description="Helical" evidence="1">
    <location>
        <begin position="79"/>
        <end position="99"/>
    </location>
</feature>
<sequence>MTLSPDNLIAILAMAAATYGARLTGLWVAAYIPAEGRLRAALDALPAAVLTAVVAPMALATGPAETLAAIVTILAATRLPLLATVATGVLAVVLFRFLLG</sequence>
<accession>A0A6S6QWJ3</accession>
<dbReference type="EMBL" id="AP023361">
    <property type="protein sequence ID" value="BCJ91400.1"/>
    <property type="molecule type" value="Genomic_DNA"/>
</dbReference>
<evidence type="ECO:0000313" key="3">
    <source>
        <dbReference type="Proteomes" id="UP000515317"/>
    </source>
</evidence>
<keyword evidence="3" id="KW-1185">Reference proteome</keyword>
<protein>
    <submittedName>
        <fullName evidence="2">Membrane protein</fullName>
    </submittedName>
</protein>
<feature type="transmembrane region" description="Helical" evidence="1">
    <location>
        <begin position="40"/>
        <end position="59"/>
    </location>
</feature>
<proteinExistence type="predicted"/>
<keyword evidence="1" id="KW-1133">Transmembrane helix</keyword>
<dbReference type="InterPro" id="IPR008407">
    <property type="entry name" value="Brnchd-chn_aa_trnsp_AzlD"/>
</dbReference>
<name>A0A6S6QWJ3_9HYPH</name>
<dbReference type="RefSeq" id="WP_222875048.1">
    <property type="nucleotide sequence ID" value="NZ_AP023361.1"/>
</dbReference>
<reference evidence="2 3" key="1">
    <citation type="submission" date="2020-08" db="EMBL/GenBank/DDBJ databases">
        <title>Genome sequence of Rhizobiales bacterium strain IZ6.</title>
        <authorList>
            <person name="Nakai R."/>
            <person name="Naganuma T."/>
        </authorList>
    </citation>
    <scope>NUCLEOTIDE SEQUENCE [LARGE SCALE GENOMIC DNA]</scope>
    <source>
        <strain evidence="2 3">IZ6</strain>
    </source>
</reference>
<keyword evidence="1" id="KW-0812">Transmembrane</keyword>
<evidence type="ECO:0000256" key="1">
    <source>
        <dbReference type="SAM" id="Phobius"/>
    </source>
</evidence>
<dbReference type="Proteomes" id="UP000515317">
    <property type="component" value="Chromosome"/>
</dbReference>
<gene>
    <name evidence="2" type="ORF">IZ6_21350</name>
</gene>
<dbReference type="AlphaFoldDB" id="A0A6S6QWJ3"/>
<dbReference type="Pfam" id="PF05437">
    <property type="entry name" value="AzlD"/>
    <property type="match status" value="1"/>
</dbReference>
<evidence type="ECO:0000313" key="2">
    <source>
        <dbReference type="EMBL" id="BCJ91400.1"/>
    </source>
</evidence>
<keyword evidence="1" id="KW-0472">Membrane</keyword>
<organism evidence="2 3">
    <name type="scientific">Terrihabitans soli</name>
    <dbReference type="NCBI Taxonomy" id="708113"/>
    <lineage>
        <taxon>Bacteria</taxon>
        <taxon>Pseudomonadati</taxon>
        <taxon>Pseudomonadota</taxon>
        <taxon>Alphaproteobacteria</taxon>
        <taxon>Hyphomicrobiales</taxon>
        <taxon>Terrihabitans</taxon>
    </lineage>
</organism>